<dbReference type="InterPro" id="IPR019406">
    <property type="entry name" value="APLF_PBZ"/>
</dbReference>
<feature type="compositionally biased region" description="Basic and acidic residues" evidence="6">
    <location>
        <begin position="382"/>
        <end position="397"/>
    </location>
</feature>
<evidence type="ECO:0000256" key="3">
    <source>
        <dbReference type="ARBA" id="ARBA00022801"/>
    </source>
</evidence>
<reference evidence="9" key="1">
    <citation type="journal article" date="2014" name="Nature">
        <title>Elephant shark genome provides unique insights into gnathostome evolution.</title>
        <authorList>
            <consortium name="International Elephant Shark Genome Sequencing Consortium"/>
            <person name="Venkatesh B."/>
            <person name="Lee A.P."/>
            <person name="Ravi V."/>
            <person name="Maurya A.K."/>
            <person name="Lian M.M."/>
            <person name="Swann J.B."/>
            <person name="Ohta Y."/>
            <person name="Flajnik M.F."/>
            <person name="Sutoh Y."/>
            <person name="Kasahara M."/>
            <person name="Hoon S."/>
            <person name="Gangu V."/>
            <person name="Roy S.W."/>
            <person name="Irimia M."/>
            <person name="Korzh V."/>
            <person name="Kondrychyn I."/>
            <person name="Lim Z.W."/>
            <person name="Tay B.H."/>
            <person name="Tohari S."/>
            <person name="Kong K.W."/>
            <person name="Ho S."/>
            <person name="Lorente-Galdos B."/>
            <person name="Quilez J."/>
            <person name="Marques-Bonet T."/>
            <person name="Raney B.J."/>
            <person name="Ingham P.W."/>
            <person name="Tay A."/>
            <person name="Hillier L.W."/>
            <person name="Minx P."/>
            <person name="Boehm T."/>
            <person name="Wilson R.K."/>
            <person name="Brenner S."/>
            <person name="Warren W.C."/>
        </authorList>
    </citation>
    <scope>NUCLEOTIDE SEQUENCE</scope>
    <source>
        <tissue evidence="9">Testis</tissue>
    </source>
</reference>
<feature type="domain" description="PBZ-type" evidence="7">
    <location>
        <begin position="452"/>
        <end position="476"/>
    </location>
</feature>
<evidence type="ECO:0000259" key="7">
    <source>
        <dbReference type="Pfam" id="PF10283"/>
    </source>
</evidence>
<dbReference type="FunFam" id="2.60.200.20:FF:000061">
    <property type="entry name" value="Zgc:165656 protein"/>
    <property type="match status" value="1"/>
</dbReference>
<feature type="compositionally biased region" description="Low complexity" evidence="6">
    <location>
        <begin position="147"/>
        <end position="158"/>
    </location>
</feature>
<evidence type="ECO:0000256" key="1">
    <source>
        <dbReference type="ARBA" id="ARBA00004123"/>
    </source>
</evidence>
<feature type="domain" description="PNK FHA" evidence="8">
    <location>
        <begin position="14"/>
        <end position="46"/>
    </location>
</feature>
<evidence type="ECO:0000256" key="5">
    <source>
        <dbReference type="ARBA" id="ARBA00023242"/>
    </source>
</evidence>
<dbReference type="Pfam" id="PF10283">
    <property type="entry name" value="zf-CCHH"/>
    <property type="match status" value="2"/>
</dbReference>
<feature type="compositionally biased region" description="Low complexity" evidence="6">
    <location>
        <begin position="362"/>
        <end position="373"/>
    </location>
</feature>
<dbReference type="PANTHER" id="PTHR21315">
    <property type="entry name" value="APRATAXIN AND PNK-LIKE FACTOR-RELATED"/>
    <property type="match status" value="1"/>
</dbReference>
<dbReference type="PANTHER" id="PTHR21315:SF2">
    <property type="entry name" value="APRATAXIN AND PNK-LIKE FACTOR"/>
    <property type="match status" value="1"/>
</dbReference>
<feature type="compositionally biased region" description="Basic and acidic residues" evidence="6">
    <location>
        <begin position="318"/>
        <end position="331"/>
    </location>
</feature>
<proteinExistence type="evidence at transcript level"/>
<dbReference type="Pfam" id="PF17913">
    <property type="entry name" value="FHA_2"/>
    <property type="match status" value="1"/>
</dbReference>
<evidence type="ECO:0000259" key="8">
    <source>
        <dbReference type="Pfam" id="PF17913"/>
    </source>
</evidence>
<feature type="compositionally biased region" description="Acidic residues" evidence="6">
    <location>
        <begin position="346"/>
        <end position="358"/>
    </location>
</feature>
<feature type="compositionally biased region" description="Low complexity" evidence="6">
    <location>
        <begin position="222"/>
        <end position="231"/>
    </location>
</feature>
<feature type="compositionally biased region" description="Basic and acidic residues" evidence="6">
    <location>
        <begin position="269"/>
        <end position="280"/>
    </location>
</feature>
<protein>
    <submittedName>
        <fullName evidence="9">Aprataxin and PNK-like factor-like protein</fullName>
    </submittedName>
</protein>
<comment type="subcellular location">
    <subcellularLocation>
        <location evidence="1">Nucleus</location>
    </subcellularLocation>
</comment>
<dbReference type="InterPro" id="IPR008984">
    <property type="entry name" value="SMAD_FHA_dom_sf"/>
</dbReference>
<evidence type="ECO:0000256" key="6">
    <source>
        <dbReference type="SAM" id="MobiDB-lite"/>
    </source>
</evidence>
<keyword evidence="4" id="KW-0234">DNA repair</keyword>
<feature type="domain" description="PBZ-type" evidence="7">
    <location>
        <begin position="414"/>
        <end position="439"/>
    </location>
</feature>
<keyword evidence="5" id="KW-0539">Nucleus</keyword>
<feature type="region of interest" description="Disordered" evidence="6">
    <location>
        <begin position="128"/>
        <end position="183"/>
    </location>
</feature>
<evidence type="ECO:0000256" key="2">
    <source>
        <dbReference type="ARBA" id="ARBA00022763"/>
    </source>
</evidence>
<keyword evidence="3" id="KW-0378">Hydrolase</keyword>
<organism evidence="9">
    <name type="scientific">Callorhinchus milii</name>
    <name type="common">Ghost shark</name>
    <dbReference type="NCBI Taxonomy" id="7868"/>
    <lineage>
        <taxon>Eukaryota</taxon>
        <taxon>Metazoa</taxon>
        <taxon>Chordata</taxon>
        <taxon>Craniata</taxon>
        <taxon>Vertebrata</taxon>
        <taxon>Chondrichthyes</taxon>
        <taxon>Holocephali</taxon>
        <taxon>Chimaeriformes</taxon>
        <taxon>Callorhinchidae</taxon>
        <taxon>Callorhinchus</taxon>
    </lineage>
</organism>
<feature type="compositionally biased region" description="Polar residues" evidence="6">
    <location>
        <begin position="332"/>
        <end position="344"/>
    </location>
</feature>
<feature type="region of interest" description="Disordered" evidence="6">
    <location>
        <begin position="217"/>
        <end position="555"/>
    </location>
</feature>
<accession>V9KBB3</accession>
<feature type="compositionally biased region" description="Basic and acidic residues" evidence="6">
    <location>
        <begin position="464"/>
        <end position="483"/>
    </location>
</feature>
<evidence type="ECO:0000256" key="4">
    <source>
        <dbReference type="ARBA" id="ARBA00023204"/>
    </source>
</evidence>
<feature type="compositionally biased region" description="Acidic residues" evidence="6">
    <location>
        <begin position="512"/>
        <end position="531"/>
    </location>
</feature>
<dbReference type="GO" id="GO:0035861">
    <property type="term" value="C:site of double-strand break"/>
    <property type="evidence" value="ECO:0007669"/>
    <property type="project" value="TreeGrafter"/>
</dbReference>
<keyword evidence="2" id="KW-0227">DNA damage</keyword>
<sequence length="555" mass="62207">MSGLELEPVDGAGRVELPGGQTVIGRGPLLGVSDKRVSRNHGLLEVIDGKLRIKPTHTNPCFHQSSNTAHLLPLEKDKWHCLNPGDCFALLPDKYIYKVISTNFEQTLRNSQLSSFEDLIDVQSDSPKNLQTAKEEGNEDQNTFQDSTESPTRTSSRTLTKEDPSSSRERNRTESHSNSHNLVKTLQSKREMLKNDCEPLDLAQRKRVLPAWMLQVSTDVQSSSSAASKSGGRSGRGDANQIKPHGNQTGRKRQESFESDEETGATDPPPEKKGRLKTTEQNEGEIPTEMKNSATEANYASGKNKEEINDEPETPAKTTEKNTWRLCKDEGQTQQGPDSTQSLDMNEWEISDIEEEEPGLTSRQSEQESPQQSATSRGQRLGKVDRGKSPEHVEHRTVKGATAPQSIEQKQSKKTPCMYGNNCYRKNPVHFQNFSHPGDADYEDSVDGDDDRPECPFGTACYRKNPEHKKDYKHTKPPESEQRRPKRRGKSVLTGENDDDGNSNEYSLNDSFIDDEDDEDDLEPTDEDSEWEPSSGSEDIDTLVKEANTFIKKKK</sequence>
<feature type="compositionally biased region" description="Basic and acidic residues" evidence="6">
    <location>
        <begin position="159"/>
        <end position="177"/>
    </location>
</feature>
<name>V9KBB3_CALMI</name>
<dbReference type="CDD" id="cd22717">
    <property type="entry name" value="FHA_APLF"/>
    <property type="match status" value="1"/>
</dbReference>
<evidence type="ECO:0000313" key="9">
    <source>
        <dbReference type="EMBL" id="AFO95445.1"/>
    </source>
</evidence>
<dbReference type="Gene3D" id="2.60.200.20">
    <property type="match status" value="1"/>
</dbReference>
<feature type="compositionally biased region" description="Acidic residues" evidence="6">
    <location>
        <begin position="440"/>
        <end position="452"/>
    </location>
</feature>
<dbReference type="GO" id="GO:0006302">
    <property type="term" value="P:double-strand break repair"/>
    <property type="evidence" value="ECO:0007669"/>
    <property type="project" value="InterPro"/>
</dbReference>
<dbReference type="GO" id="GO:0005634">
    <property type="term" value="C:nucleus"/>
    <property type="evidence" value="ECO:0007669"/>
    <property type="project" value="UniProtKB-SubCell"/>
</dbReference>
<dbReference type="EMBL" id="JW862928">
    <property type="protein sequence ID" value="AFO95445.1"/>
    <property type="molecule type" value="mRNA"/>
</dbReference>
<dbReference type="GO" id="GO:0003906">
    <property type="term" value="F:DNA-(apurinic or apyrimidinic site) endonuclease activity"/>
    <property type="evidence" value="ECO:0007669"/>
    <property type="project" value="InterPro"/>
</dbReference>
<dbReference type="GO" id="GO:0008408">
    <property type="term" value="F:3'-5' exonuclease activity"/>
    <property type="evidence" value="ECO:0007669"/>
    <property type="project" value="InterPro"/>
</dbReference>
<dbReference type="SUPFAM" id="SSF49879">
    <property type="entry name" value="SMAD/FHA domain"/>
    <property type="match status" value="1"/>
</dbReference>
<dbReference type="InterPro" id="IPR041388">
    <property type="entry name" value="FHA_2"/>
</dbReference>
<dbReference type="AlphaFoldDB" id="V9KBB3"/>
<dbReference type="InterPro" id="IPR039253">
    <property type="entry name" value="APLF"/>
</dbReference>